<feature type="region of interest" description="Disordered" evidence="1">
    <location>
        <begin position="26"/>
        <end position="71"/>
    </location>
</feature>
<feature type="compositionally biased region" description="Polar residues" evidence="1">
    <location>
        <begin position="26"/>
        <end position="39"/>
    </location>
</feature>
<name>A0AA38WAE5_9ASTR</name>
<accession>A0AA38WAE5</accession>
<evidence type="ECO:0000313" key="2">
    <source>
        <dbReference type="EMBL" id="KAJ9543079.1"/>
    </source>
</evidence>
<dbReference type="EMBL" id="JARYMX010000006">
    <property type="protein sequence ID" value="KAJ9543079.1"/>
    <property type="molecule type" value="Genomic_DNA"/>
</dbReference>
<protein>
    <submittedName>
        <fullName evidence="2">Uncharacterized protein</fullName>
    </submittedName>
</protein>
<gene>
    <name evidence="2" type="ORF">OSB04_022786</name>
</gene>
<feature type="compositionally biased region" description="Acidic residues" evidence="1">
    <location>
        <begin position="42"/>
        <end position="62"/>
    </location>
</feature>
<proteinExistence type="predicted"/>
<dbReference type="Proteomes" id="UP001172457">
    <property type="component" value="Chromosome 6"/>
</dbReference>
<evidence type="ECO:0000256" key="1">
    <source>
        <dbReference type="SAM" id="MobiDB-lite"/>
    </source>
</evidence>
<evidence type="ECO:0000313" key="3">
    <source>
        <dbReference type="Proteomes" id="UP001172457"/>
    </source>
</evidence>
<reference evidence="2" key="1">
    <citation type="submission" date="2023-03" db="EMBL/GenBank/DDBJ databases">
        <title>Chromosome-scale reference genome and RAD-based genetic map of yellow starthistle (Centaurea solstitialis) reveal putative structural variation and QTLs associated with invader traits.</title>
        <authorList>
            <person name="Reatini B."/>
            <person name="Cang F.A."/>
            <person name="Jiang Q."/>
            <person name="Mckibben M.T.W."/>
            <person name="Barker M.S."/>
            <person name="Rieseberg L.H."/>
            <person name="Dlugosch K.M."/>
        </authorList>
    </citation>
    <scope>NUCLEOTIDE SEQUENCE</scope>
    <source>
        <strain evidence="2">CAN-66</strain>
        <tissue evidence="2">Leaf</tissue>
    </source>
</reference>
<organism evidence="2 3">
    <name type="scientific">Centaurea solstitialis</name>
    <name type="common">yellow star-thistle</name>
    <dbReference type="NCBI Taxonomy" id="347529"/>
    <lineage>
        <taxon>Eukaryota</taxon>
        <taxon>Viridiplantae</taxon>
        <taxon>Streptophyta</taxon>
        <taxon>Embryophyta</taxon>
        <taxon>Tracheophyta</taxon>
        <taxon>Spermatophyta</taxon>
        <taxon>Magnoliopsida</taxon>
        <taxon>eudicotyledons</taxon>
        <taxon>Gunneridae</taxon>
        <taxon>Pentapetalae</taxon>
        <taxon>asterids</taxon>
        <taxon>campanulids</taxon>
        <taxon>Asterales</taxon>
        <taxon>Asteraceae</taxon>
        <taxon>Carduoideae</taxon>
        <taxon>Cardueae</taxon>
        <taxon>Centaureinae</taxon>
        <taxon>Centaurea</taxon>
    </lineage>
</organism>
<keyword evidence="3" id="KW-1185">Reference proteome</keyword>
<sequence>MMGLLQVANLPLETYLKQNGLTSLISEQPTSSASQTLPQETGETEGGDEEDDRVGDDDELQEPNDIQETCS</sequence>
<comment type="caution">
    <text evidence="2">The sequence shown here is derived from an EMBL/GenBank/DDBJ whole genome shotgun (WGS) entry which is preliminary data.</text>
</comment>
<dbReference type="AlphaFoldDB" id="A0AA38WAE5"/>